<evidence type="ECO:0000313" key="2">
    <source>
        <dbReference type="Proteomes" id="UP000007841"/>
    </source>
</evidence>
<dbReference type="KEGG" id="kpm:KPHS_15170"/>
<dbReference type="RefSeq" id="WP_004220164.1">
    <property type="nucleotide sequence ID" value="NC_016845.1"/>
</dbReference>
<accession>A0A0H3GJZ6</accession>
<proteinExistence type="predicted"/>
<evidence type="ECO:0000313" key="1">
    <source>
        <dbReference type="EMBL" id="AEW60215.1"/>
    </source>
</evidence>
<keyword evidence="2" id="KW-1185">Reference proteome</keyword>
<sequence>MFHWFGGASIILRAAENIDGLYFGAGEVRQEYYIQLIK</sequence>
<dbReference type="AlphaFoldDB" id="A0A0H3GJZ6"/>
<dbReference type="RefSeq" id="YP_005225817.1">
    <property type="nucleotide sequence ID" value="NC_016845.1"/>
</dbReference>
<dbReference type="Proteomes" id="UP000007841">
    <property type="component" value="Chromosome"/>
</dbReference>
<dbReference type="STRING" id="1125630.KPHS_15170"/>
<gene>
    <name evidence="1" type="ordered locus">KPHS_15170</name>
</gene>
<dbReference type="GeneID" id="11846518"/>
<dbReference type="PATRIC" id="fig|1125630.4.peg.1477"/>
<organism evidence="1 2">
    <name type="scientific">Klebsiella pneumoniae subsp. pneumoniae (strain HS11286)</name>
    <dbReference type="NCBI Taxonomy" id="1125630"/>
    <lineage>
        <taxon>Bacteria</taxon>
        <taxon>Pseudomonadati</taxon>
        <taxon>Pseudomonadota</taxon>
        <taxon>Gammaproteobacteria</taxon>
        <taxon>Enterobacterales</taxon>
        <taxon>Enterobacteriaceae</taxon>
        <taxon>Klebsiella/Raoultella group</taxon>
        <taxon>Klebsiella</taxon>
        <taxon>Klebsiella pneumoniae complex</taxon>
    </lineage>
</organism>
<reference evidence="1 2" key="1">
    <citation type="journal article" date="2012" name="J. Bacteriol.">
        <title>Complete genome sequence of Klebsiella pneumoniae subsp. pneumoniae HS11286, a multidrug-resistant strain isolated from human sputum.</title>
        <authorList>
            <person name="Liu P."/>
            <person name="Li P."/>
            <person name="Jiang X."/>
            <person name="Bi D."/>
            <person name="Xie Y."/>
            <person name="Tai C."/>
            <person name="Deng Z."/>
            <person name="Rajakumar K."/>
            <person name="Ou H.Y."/>
        </authorList>
    </citation>
    <scope>NUCLEOTIDE SEQUENCE [LARGE SCALE GENOMIC DNA]</scope>
    <source>
        <strain evidence="1 2">HS11286</strain>
    </source>
</reference>
<dbReference type="HOGENOM" id="CLU_3328976_0_0_6"/>
<protein>
    <submittedName>
        <fullName evidence="1">Uncharacterized protein</fullName>
    </submittedName>
</protein>
<name>A0A0H3GJZ6_KLEPH</name>
<dbReference type="EMBL" id="CP003200">
    <property type="protein sequence ID" value="AEW60215.1"/>
    <property type="molecule type" value="Genomic_DNA"/>
</dbReference>